<comment type="caution">
    <text evidence="1">The sequence shown here is derived from an EMBL/GenBank/DDBJ whole genome shotgun (WGS) entry which is preliminary data.</text>
</comment>
<accession>A0ABU5NE60</accession>
<reference evidence="1 2" key="1">
    <citation type="submission" date="2023-03" db="EMBL/GenBank/DDBJ databases">
        <title>Host association and intracellularity evolved multiple times independently in the Rickettsiales.</title>
        <authorList>
            <person name="Castelli M."/>
            <person name="Nardi T."/>
            <person name="Gammuto L."/>
            <person name="Bellinzona G."/>
            <person name="Sabaneyeva E."/>
            <person name="Potekhin A."/>
            <person name="Serra V."/>
            <person name="Petroni G."/>
            <person name="Sassera D."/>
        </authorList>
    </citation>
    <scope>NUCLEOTIDE SEQUENCE [LARGE SCALE GENOMIC DNA]</scope>
    <source>
        <strain evidence="1 2">Sr 2-6</strain>
    </source>
</reference>
<evidence type="ECO:0000313" key="2">
    <source>
        <dbReference type="Proteomes" id="UP001291687"/>
    </source>
</evidence>
<dbReference type="Proteomes" id="UP001291687">
    <property type="component" value="Unassembled WGS sequence"/>
</dbReference>
<proteinExistence type="predicted"/>
<dbReference type="EMBL" id="JARJFB010000137">
    <property type="protein sequence ID" value="MEA0971435.1"/>
    <property type="molecule type" value="Genomic_DNA"/>
</dbReference>
<protein>
    <submittedName>
        <fullName evidence="1">Uncharacterized protein</fullName>
    </submittedName>
</protein>
<sequence length="63" mass="6919">MPQVNHAVGYSFHGIVGLCYGIQSSAISVVELSNTIPAYLKFGEQNIELTLNKCARAARNLFY</sequence>
<dbReference type="RefSeq" id="WP_322777339.1">
    <property type="nucleotide sequence ID" value="NZ_JARJFB010000137.1"/>
</dbReference>
<organism evidence="1 2">
    <name type="scientific">Candidatus Megaera venefica</name>
    <dbReference type="NCBI Taxonomy" id="2055910"/>
    <lineage>
        <taxon>Bacteria</taxon>
        <taxon>Pseudomonadati</taxon>
        <taxon>Pseudomonadota</taxon>
        <taxon>Alphaproteobacteria</taxon>
        <taxon>Rickettsiales</taxon>
        <taxon>Rickettsiaceae</taxon>
        <taxon>Candidatus Megaera</taxon>
    </lineage>
</organism>
<gene>
    <name evidence="1" type="ORF">Megvenef_01413</name>
</gene>
<evidence type="ECO:0000313" key="1">
    <source>
        <dbReference type="EMBL" id="MEA0971435.1"/>
    </source>
</evidence>
<keyword evidence="2" id="KW-1185">Reference proteome</keyword>
<name>A0ABU5NE60_9RICK</name>